<protein>
    <recommendedName>
        <fullName evidence="2">Reverse transcriptase domain-containing protein</fullName>
    </recommendedName>
</protein>
<dbReference type="PANTHER" id="PTHR34047:SF8">
    <property type="entry name" value="PROTEIN YKFC"/>
    <property type="match status" value="1"/>
</dbReference>
<dbReference type="NCBIfam" id="NF041746">
    <property type="entry name" value="Drt2"/>
    <property type="match status" value="1"/>
</dbReference>
<dbReference type="InterPro" id="IPR000477">
    <property type="entry name" value="RT_dom"/>
</dbReference>
<feature type="domain" description="Reverse transcriptase" evidence="2">
    <location>
        <begin position="1"/>
        <end position="323"/>
    </location>
</feature>
<dbReference type="CDD" id="cd01651">
    <property type="entry name" value="RT_G2_intron"/>
    <property type="match status" value="1"/>
</dbReference>
<evidence type="ECO:0000313" key="4">
    <source>
        <dbReference type="Proteomes" id="UP000255334"/>
    </source>
</evidence>
<gene>
    <name evidence="3" type="ORF">DWU99_00010</name>
</gene>
<evidence type="ECO:0000259" key="2">
    <source>
        <dbReference type="PROSITE" id="PS50878"/>
    </source>
</evidence>
<dbReference type="Proteomes" id="UP000255334">
    <property type="component" value="Unassembled WGS sequence"/>
</dbReference>
<dbReference type="RefSeq" id="WP_115475956.1">
    <property type="nucleotide sequence ID" value="NZ_QRBF01000001.1"/>
</dbReference>
<name>A0A370XBX7_9GAMM</name>
<dbReference type="InterPro" id="IPR051083">
    <property type="entry name" value="GrpII_Intron_Splice-Mob/Def"/>
</dbReference>
<comment type="similarity">
    <text evidence="1">Belongs to the bacterial reverse transcriptase family.</text>
</comment>
<dbReference type="OrthoDB" id="9793236at2"/>
<evidence type="ECO:0000313" key="3">
    <source>
        <dbReference type="EMBL" id="RDS85705.1"/>
    </source>
</evidence>
<dbReference type="PANTHER" id="PTHR34047">
    <property type="entry name" value="NUCLEAR INTRON MATURASE 1, MITOCHONDRIAL-RELATED"/>
    <property type="match status" value="1"/>
</dbReference>
<dbReference type="Pfam" id="PF00078">
    <property type="entry name" value="RVT_1"/>
    <property type="match status" value="1"/>
</dbReference>
<proteinExistence type="inferred from homology"/>
<dbReference type="PROSITE" id="PS50878">
    <property type="entry name" value="RT_POL"/>
    <property type="match status" value="1"/>
</dbReference>
<dbReference type="InterPro" id="IPR043502">
    <property type="entry name" value="DNA/RNA_pol_sf"/>
</dbReference>
<dbReference type="AlphaFoldDB" id="A0A370XBX7"/>
<reference evidence="3 4" key="1">
    <citation type="submission" date="2018-07" db="EMBL/GenBank/DDBJ databases">
        <title>Dyella monticola sp. nov. and Dyella psychrodurans sp. nov. isolated from monsoon evergreen broad-leaved forest soil of Dinghu Mountain, China.</title>
        <authorList>
            <person name="Gao Z."/>
            <person name="Qiu L."/>
        </authorList>
    </citation>
    <scope>NUCLEOTIDE SEQUENCE [LARGE SCALE GENOMIC DNA]</scope>
    <source>
        <strain evidence="3 4">4MSK11</strain>
    </source>
</reference>
<dbReference type="SUPFAM" id="SSF56672">
    <property type="entry name" value="DNA/RNA polymerases"/>
    <property type="match status" value="1"/>
</dbReference>
<accession>A0A370XBX7</accession>
<dbReference type="EMBL" id="QRBF01000001">
    <property type="protein sequence ID" value="RDS85705.1"/>
    <property type="molecule type" value="Genomic_DNA"/>
</dbReference>
<comment type="caution">
    <text evidence="3">The sequence shown here is derived from an EMBL/GenBank/DDBJ whole genome shotgun (WGS) entry which is preliminary data.</text>
</comment>
<evidence type="ECO:0000256" key="1">
    <source>
        <dbReference type="ARBA" id="ARBA00034120"/>
    </source>
</evidence>
<keyword evidence="4" id="KW-1185">Reference proteome</keyword>
<organism evidence="3 4">
    <name type="scientific">Dyella psychrodurans</name>
    <dbReference type="NCBI Taxonomy" id="1927960"/>
    <lineage>
        <taxon>Bacteria</taxon>
        <taxon>Pseudomonadati</taxon>
        <taxon>Pseudomonadota</taxon>
        <taxon>Gammaproteobacteria</taxon>
        <taxon>Lysobacterales</taxon>
        <taxon>Rhodanobacteraceae</taxon>
        <taxon>Dyella</taxon>
    </lineage>
</organism>
<sequence length="421" mass="48035">MTKDPLRVRHYLHLDEPPRRSALKKSVSNPETVAQWQFLPLIAAKVVTKKVKQTPHGFVTKPKERPICYASHKDAALYAYYAEKLTKQYETLLNARGLNSVVTAFRSADGRCNIHFALEAFQWIDTNRPCVAFAYDISGFFDSLDHQLLRAKWMQVLGVTSLPKDHYAIFRSLTRHTQVERDALYEIFGISRHAPRACGRTRICTPQQFRKIVVAGDLLIHNETSKGIPQGTPISATLSNIYMLDFDEKLNAQVEQWGGFYRRYCDDVLCVIPPKFADEAKAFIESLIADMKLEVQQEKLEVRSFGPCSLAIRPPLQYLGLIYDGVRILLRAGSVARFYSRLRRGVRMADLARKKVARELGVPEGQVPIKRGRLNRSYLYSGHKNFVSYAYRASRVTQSDAIRGQVARRQAAIDRAIKKKE</sequence>